<organism evidence="6 7">
    <name type="scientific">Metallumcola ferriviriculae</name>
    <dbReference type="NCBI Taxonomy" id="3039180"/>
    <lineage>
        <taxon>Bacteria</taxon>
        <taxon>Bacillati</taxon>
        <taxon>Bacillota</taxon>
        <taxon>Clostridia</taxon>
        <taxon>Neomoorellales</taxon>
        <taxon>Desulfitibacteraceae</taxon>
        <taxon>Metallumcola</taxon>
    </lineage>
</organism>
<dbReference type="CDD" id="cd13675">
    <property type="entry name" value="PBP2_TRAP_SBP_like_5"/>
    <property type="match status" value="1"/>
</dbReference>
<dbReference type="RefSeq" id="WP_366924414.1">
    <property type="nucleotide sequence ID" value="NZ_CP121694.1"/>
</dbReference>
<dbReference type="GO" id="GO:0030288">
    <property type="term" value="C:outer membrane-bounded periplasmic space"/>
    <property type="evidence" value="ECO:0007669"/>
    <property type="project" value="InterPro"/>
</dbReference>
<evidence type="ECO:0000256" key="3">
    <source>
        <dbReference type="ARBA" id="ARBA00022448"/>
    </source>
</evidence>
<name>A0AAU0UJT5_9FIRM</name>
<dbReference type="InterPro" id="IPR038404">
    <property type="entry name" value="TRAP_DctP_sf"/>
</dbReference>
<dbReference type="InterPro" id="IPR018389">
    <property type="entry name" value="DctP_fam"/>
</dbReference>
<dbReference type="KEGG" id="dbc:MFMK1_001388"/>
<evidence type="ECO:0000313" key="6">
    <source>
        <dbReference type="EMBL" id="WRO21578.1"/>
    </source>
</evidence>
<evidence type="ECO:0000313" key="7">
    <source>
        <dbReference type="Proteomes" id="UP001329915"/>
    </source>
</evidence>
<sequence length="344" mass="37892">MLKSRKTYALIIVLMLSLVVAAGCGGGEAPSNDESANGANADKAINIKIGHVLAPTHPYQTGLEEFAKLVEEKTEGQVTVDVFHSSQLGNEREMIEALQMGTLDMALVSTAPLAGFSNEFLVFDLPFIFDNRDNAYKVLDGEIGSGILSTLESKGIKGLGYWENGFRNVTNSQRPVIHPEDMQGLKIRTMENKIHMASFRTIGADPTAMAFGELFTALQQQTVDAQENPLPIIFTSNFFEVQDNLAMTGHFYAAAPMLISKQLWDGFSPEIQNAIQEAATEARDFERETVASMDSELLGTLKDKGMQVTEVDKAEWREAMQPVYEEFEKEIGADVIQKVLDAQK</sequence>
<evidence type="ECO:0000256" key="5">
    <source>
        <dbReference type="SAM" id="SignalP"/>
    </source>
</evidence>
<keyword evidence="3" id="KW-0813">Transport</keyword>
<dbReference type="GO" id="GO:0055085">
    <property type="term" value="P:transmembrane transport"/>
    <property type="evidence" value="ECO:0007669"/>
    <property type="project" value="InterPro"/>
</dbReference>
<dbReference type="NCBIfam" id="NF037995">
    <property type="entry name" value="TRAP_S1"/>
    <property type="match status" value="1"/>
</dbReference>
<dbReference type="EMBL" id="CP121694">
    <property type="protein sequence ID" value="WRO21578.1"/>
    <property type="molecule type" value="Genomic_DNA"/>
</dbReference>
<dbReference type="PANTHER" id="PTHR33376:SF4">
    <property type="entry name" value="SIALIC ACID-BINDING PERIPLASMIC PROTEIN SIAP"/>
    <property type="match status" value="1"/>
</dbReference>
<keyword evidence="4 5" id="KW-0732">Signal</keyword>
<dbReference type="Proteomes" id="UP001329915">
    <property type="component" value="Chromosome"/>
</dbReference>
<proteinExistence type="inferred from homology"/>
<gene>
    <name evidence="6" type="ORF">MFMK1_001388</name>
</gene>
<feature type="chain" id="PRO_5043423317" evidence="5">
    <location>
        <begin position="23"/>
        <end position="344"/>
    </location>
</feature>
<dbReference type="PIRSF" id="PIRSF006470">
    <property type="entry name" value="DctB"/>
    <property type="match status" value="1"/>
</dbReference>
<dbReference type="PROSITE" id="PS51257">
    <property type="entry name" value="PROKAR_LIPOPROTEIN"/>
    <property type="match status" value="1"/>
</dbReference>
<protein>
    <submittedName>
        <fullName evidence="6">TRAP transporter substrate-binding protein</fullName>
    </submittedName>
</protein>
<evidence type="ECO:0000256" key="1">
    <source>
        <dbReference type="ARBA" id="ARBA00004196"/>
    </source>
</evidence>
<dbReference type="PANTHER" id="PTHR33376">
    <property type="match status" value="1"/>
</dbReference>
<dbReference type="AlphaFoldDB" id="A0AAU0UJT5"/>
<dbReference type="NCBIfam" id="TIGR00787">
    <property type="entry name" value="dctP"/>
    <property type="match status" value="1"/>
</dbReference>
<dbReference type="Pfam" id="PF03480">
    <property type="entry name" value="DctP"/>
    <property type="match status" value="1"/>
</dbReference>
<dbReference type="InterPro" id="IPR004682">
    <property type="entry name" value="TRAP_DctP"/>
</dbReference>
<reference evidence="6 7" key="1">
    <citation type="submission" date="2023-04" db="EMBL/GenBank/DDBJ databases">
        <authorList>
            <person name="Hsu D."/>
        </authorList>
    </citation>
    <scope>NUCLEOTIDE SEQUENCE [LARGE SCALE GENOMIC DNA]</scope>
    <source>
        <strain evidence="6 7">MK1</strain>
    </source>
</reference>
<comment type="subcellular location">
    <subcellularLocation>
        <location evidence="1">Cell envelope</location>
    </subcellularLocation>
</comment>
<comment type="similarity">
    <text evidence="2">Belongs to the bacterial solute-binding protein 7 family.</text>
</comment>
<dbReference type="Gene3D" id="3.40.190.170">
    <property type="entry name" value="Bacterial extracellular solute-binding protein, family 7"/>
    <property type="match status" value="1"/>
</dbReference>
<accession>A0AAU0UJT5</accession>
<evidence type="ECO:0000256" key="4">
    <source>
        <dbReference type="ARBA" id="ARBA00022729"/>
    </source>
</evidence>
<evidence type="ECO:0000256" key="2">
    <source>
        <dbReference type="ARBA" id="ARBA00009023"/>
    </source>
</evidence>
<feature type="signal peptide" evidence="5">
    <location>
        <begin position="1"/>
        <end position="22"/>
    </location>
</feature>
<keyword evidence="7" id="KW-1185">Reference proteome</keyword>